<dbReference type="InterPro" id="IPR036237">
    <property type="entry name" value="Xyl_isomerase-like_sf"/>
</dbReference>
<reference evidence="2 3" key="2">
    <citation type="journal article" date="2013" name="Genome Announc.">
        <title>Genome Sequence of Growth-Improving Paenibacillus mucilaginosus Strain KNP414.</title>
        <authorList>
            <person name="Lu J.J."/>
            <person name="Wang J.F."/>
            <person name="Hu X.F."/>
        </authorList>
    </citation>
    <scope>NUCLEOTIDE SEQUENCE [LARGE SCALE GENOMIC DNA]</scope>
    <source>
        <strain evidence="2 3">KNP414</strain>
    </source>
</reference>
<sequence length="275" mass="30769">MLNRIANMNLHYHRYPLDYFLDSTVRLGLDAVELWGGAPHLFLPDLGHADLRQVLGGLRQRGLELVCLTPEQCIYPVNLSAKDEACRRRSLDYFRRAIGAANTLECSRLLVTAGYGFFNEPREEAWERGRASLAELADEAREAGVTLLLEPLSRFGSNLVTDLASLQRMHREVDSPALKILLDTVPMMLAGDTLEAYGEAFGEELVHLHFLDGDGKTSAHLAWGEGVYPLDAFRESLQRIGYRGALSLELIGPQYNRDPEKASRDSLIYLGFSHP</sequence>
<dbReference type="SUPFAM" id="SSF51658">
    <property type="entry name" value="Xylose isomerase-like"/>
    <property type="match status" value="1"/>
</dbReference>
<dbReference type="RefSeq" id="WP_013919383.1">
    <property type="nucleotide sequence ID" value="NC_015690.1"/>
</dbReference>
<evidence type="ECO:0000313" key="2">
    <source>
        <dbReference type="EMBL" id="AEI44230.1"/>
    </source>
</evidence>
<dbReference type="Pfam" id="PF01261">
    <property type="entry name" value="AP_endonuc_2"/>
    <property type="match status" value="1"/>
</dbReference>
<reference evidence="3" key="1">
    <citation type="submission" date="2011-06" db="EMBL/GenBank/DDBJ databases">
        <title>Complete genome sequence of Paenibacillus mucilaginosus KNP414.</title>
        <authorList>
            <person name="Wang J."/>
            <person name="Hu S."/>
            <person name="Hu X."/>
            <person name="Zhang B."/>
            <person name="Dong D."/>
            <person name="Zhang S."/>
            <person name="Zhao K."/>
            <person name="Wu D."/>
        </authorList>
    </citation>
    <scope>NUCLEOTIDE SEQUENCE [LARGE SCALE GENOMIC DNA]</scope>
    <source>
        <strain evidence="3">KNP414</strain>
    </source>
</reference>
<dbReference type="HOGENOM" id="CLU_050006_5_1_9"/>
<dbReference type="Proteomes" id="UP000006620">
    <property type="component" value="Chromosome"/>
</dbReference>
<gene>
    <name evidence="2" type="ordered locus">KNP414_05706</name>
</gene>
<evidence type="ECO:0000313" key="3">
    <source>
        <dbReference type="Proteomes" id="UP000006620"/>
    </source>
</evidence>
<evidence type="ECO:0000259" key="1">
    <source>
        <dbReference type="Pfam" id="PF01261"/>
    </source>
</evidence>
<protein>
    <recommendedName>
        <fullName evidence="1">Xylose isomerase-like TIM barrel domain-containing protein</fullName>
    </recommendedName>
</protein>
<dbReference type="PATRIC" id="fig|1036673.3.peg.5300"/>
<dbReference type="KEGG" id="pms:KNP414_05706"/>
<dbReference type="EMBL" id="CP002869">
    <property type="protein sequence ID" value="AEI44230.1"/>
    <property type="molecule type" value="Genomic_DNA"/>
</dbReference>
<feature type="domain" description="Xylose isomerase-like TIM barrel" evidence="1">
    <location>
        <begin position="24"/>
        <end position="267"/>
    </location>
</feature>
<accession>F8FMQ9</accession>
<dbReference type="PANTHER" id="PTHR12110">
    <property type="entry name" value="HYDROXYPYRUVATE ISOMERASE"/>
    <property type="match status" value="1"/>
</dbReference>
<organism evidence="2 3">
    <name type="scientific">Paenibacillus mucilaginosus (strain KNP414)</name>
    <dbReference type="NCBI Taxonomy" id="1036673"/>
    <lineage>
        <taxon>Bacteria</taxon>
        <taxon>Bacillati</taxon>
        <taxon>Bacillota</taxon>
        <taxon>Bacilli</taxon>
        <taxon>Bacillales</taxon>
        <taxon>Paenibacillaceae</taxon>
        <taxon>Paenibacillus</taxon>
    </lineage>
</organism>
<name>F8FMQ9_PAEMK</name>
<proteinExistence type="predicted"/>
<dbReference type="AlphaFoldDB" id="F8FMQ9"/>
<dbReference type="InterPro" id="IPR013022">
    <property type="entry name" value="Xyl_isomerase-like_TIM-brl"/>
</dbReference>
<dbReference type="InterPro" id="IPR050312">
    <property type="entry name" value="IolE/XylAMocC-like"/>
</dbReference>
<dbReference type="Gene3D" id="3.20.20.150">
    <property type="entry name" value="Divalent-metal-dependent TIM barrel enzymes"/>
    <property type="match status" value="1"/>
</dbReference>